<keyword evidence="3" id="KW-0328">Glycosyltransferase</keyword>
<feature type="transmembrane region" description="Helical" evidence="8">
    <location>
        <begin position="147"/>
        <end position="167"/>
    </location>
</feature>
<evidence type="ECO:0000256" key="2">
    <source>
        <dbReference type="ARBA" id="ARBA00022475"/>
    </source>
</evidence>
<feature type="transmembrane region" description="Helical" evidence="8">
    <location>
        <begin position="200"/>
        <end position="225"/>
    </location>
</feature>
<dbReference type="EMBL" id="CAEZYR010000038">
    <property type="protein sequence ID" value="CAB4741911.1"/>
    <property type="molecule type" value="Genomic_DNA"/>
</dbReference>
<dbReference type="PANTHER" id="PTHR33908:SF3">
    <property type="entry name" value="UNDECAPRENYL PHOSPHATE-ALPHA-4-AMINO-4-DEOXY-L-ARABINOSE ARABINOSYL TRANSFERASE"/>
    <property type="match status" value="1"/>
</dbReference>
<evidence type="ECO:0000256" key="3">
    <source>
        <dbReference type="ARBA" id="ARBA00022676"/>
    </source>
</evidence>
<feature type="transmembrane region" description="Helical" evidence="8">
    <location>
        <begin position="237"/>
        <end position="256"/>
    </location>
</feature>
<reference evidence="9" key="1">
    <citation type="submission" date="2020-05" db="EMBL/GenBank/DDBJ databases">
        <authorList>
            <person name="Chiriac C."/>
            <person name="Salcher M."/>
            <person name="Ghai R."/>
            <person name="Kavagutti S V."/>
        </authorList>
    </citation>
    <scope>NUCLEOTIDE SEQUENCE</scope>
</reference>
<feature type="transmembrane region" description="Helical" evidence="8">
    <location>
        <begin position="329"/>
        <end position="348"/>
    </location>
</feature>
<dbReference type="Pfam" id="PF09594">
    <property type="entry name" value="GT87"/>
    <property type="match status" value="1"/>
</dbReference>
<keyword evidence="5 8" id="KW-0812">Transmembrane</keyword>
<dbReference type="InterPro" id="IPR050297">
    <property type="entry name" value="LipidA_mod_glycosyltrf_83"/>
</dbReference>
<dbReference type="GO" id="GO:0005886">
    <property type="term" value="C:plasma membrane"/>
    <property type="evidence" value="ECO:0007669"/>
    <property type="project" value="UniProtKB-SubCell"/>
</dbReference>
<keyword evidence="7 8" id="KW-0472">Membrane</keyword>
<dbReference type="InterPro" id="IPR018584">
    <property type="entry name" value="GT87"/>
</dbReference>
<comment type="subcellular location">
    <subcellularLocation>
        <location evidence="1">Cell membrane</location>
        <topology evidence="1">Multi-pass membrane protein</topology>
    </subcellularLocation>
</comment>
<dbReference type="GO" id="GO:0016758">
    <property type="term" value="F:hexosyltransferase activity"/>
    <property type="evidence" value="ECO:0007669"/>
    <property type="project" value="InterPro"/>
</dbReference>
<feature type="transmembrane region" description="Helical" evidence="8">
    <location>
        <begin position="174"/>
        <end position="194"/>
    </location>
</feature>
<evidence type="ECO:0000256" key="6">
    <source>
        <dbReference type="ARBA" id="ARBA00022989"/>
    </source>
</evidence>
<dbReference type="AlphaFoldDB" id="A0A6J6T426"/>
<evidence type="ECO:0000313" key="10">
    <source>
        <dbReference type="EMBL" id="CAB4902119.1"/>
    </source>
</evidence>
<feature type="transmembrane region" description="Helical" evidence="8">
    <location>
        <begin position="354"/>
        <end position="377"/>
    </location>
</feature>
<dbReference type="EMBL" id="CAFBMH010000024">
    <property type="protein sequence ID" value="CAB4902119.1"/>
    <property type="molecule type" value="Genomic_DNA"/>
</dbReference>
<dbReference type="EMBL" id="CAFBOS010000162">
    <property type="protein sequence ID" value="CAB5011187.1"/>
    <property type="molecule type" value="Genomic_DNA"/>
</dbReference>
<sequence length="546" mass="58899">MNTVEMTATTVPVVNDVERSPILRGRWRFSLTEHWPALFAASIAFGLAVYQLARPNALQGVHGYSDIGYDDGVYLGSALRMTHGLLPYADYTFLHPPGITWLMAPFAIVGRITSEQDALVLARCFTALVVGANAALGALILRRRGTAAMLTAGIALACFPLGVAATHSVMLEPYLVLFCLLGVVTLFDGGDLAAPGRLLYAGLFFGFAGAVKVWAILAVLAAIIVLFRKWRTHLRPFVTGLALGFALPTLPFALIAPKAFANDVILAQLGRGTSGRSAYSVAERLPMMFGITFSYPSVHDTQQAKWLVVALVALVALVLALAWRRTTRLDGYVIAATVCVYGGMFKPPQFYDHYAYFSAAFGALLFGICVGSLADLLEYEREPLGGAASRALHATKAVVLPVLLIGTGLAAILINADRARSYLGESADPSVVIANTVPSGACVVTDMPILLLIADRFSSSRSCPGVIDPFGLWLTDNGGDPPGAKPPFPLAFRAKWLSWMETADYAVLSVRYSNYIPWSPDLITWFNASYQLVAEGPRTFVYRHLR</sequence>
<feature type="transmembrane region" description="Helical" evidence="8">
    <location>
        <begin position="436"/>
        <end position="454"/>
    </location>
</feature>
<evidence type="ECO:0000256" key="4">
    <source>
        <dbReference type="ARBA" id="ARBA00022679"/>
    </source>
</evidence>
<gene>
    <name evidence="9" type="ORF">UFOPK2754_01236</name>
    <name evidence="10" type="ORF">UFOPK3543_00921</name>
    <name evidence="11" type="ORF">UFOPK3967_02242</name>
</gene>
<feature type="transmembrane region" description="Helical" evidence="8">
    <location>
        <begin position="35"/>
        <end position="53"/>
    </location>
</feature>
<evidence type="ECO:0000256" key="7">
    <source>
        <dbReference type="ARBA" id="ARBA00023136"/>
    </source>
</evidence>
<proteinExistence type="predicted"/>
<keyword evidence="6 8" id="KW-1133">Transmembrane helix</keyword>
<evidence type="ECO:0000313" key="11">
    <source>
        <dbReference type="EMBL" id="CAB5011187.1"/>
    </source>
</evidence>
<dbReference type="PANTHER" id="PTHR33908">
    <property type="entry name" value="MANNOSYLTRANSFERASE YKCB-RELATED"/>
    <property type="match status" value="1"/>
</dbReference>
<name>A0A6J6T426_9ZZZZ</name>
<evidence type="ECO:0000256" key="5">
    <source>
        <dbReference type="ARBA" id="ARBA00022692"/>
    </source>
</evidence>
<feature type="transmembrane region" description="Helical" evidence="8">
    <location>
        <begin position="398"/>
        <end position="416"/>
    </location>
</feature>
<keyword evidence="2" id="KW-1003">Cell membrane</keyword>
<accession>A0A6J6T426</accession>
<feature type="transmembrane region" description="Helical" evidence="8">
    <location>
        <begin position="120"/>
        <end position="141"/>
    </location>
</feature>
<organism evidence="9">
    <name type="scientific">freshwater metagenome</name>
    <dbReference type="NCBI Taxonomy" id="449393"/>
    <lineage>
        <taxon>unclassified sequences</taxon>
        <taxon>metagenomes</taxon>
        <taxon>ecological metagenomes</taxon>
    </lineage>
</organism>
<protein>
    <submittedName>
        <fullName evidence="9">Unannotated protein</fullName>
    </submittedName>
</protein>
<evidence type="ECO:0000256" key="1">
    <source>
        <dbReference type="ARBA" id="ARBA00004651"/>
    </source>
</evidence>
<dbReference type="GO" id="GO:0010041">
    <property type="term" value="P:response to iron(III) ion"/>
    <property type="evidence" value="ECO:0007669"/>
    <property type="project" value="TreeGrafter"/>
</dbReference>
<feature type="transmembrane region" description="Helical" evidence="8">
    <location>
        <begin position="304"/>
        <end position="322"/>
    </location>
</feature>
<evidence type="ECO:0000313" key="9">
    <source>
        <dbReference type="EMBL" id="CAB4741911.1"/>
    </source>
</evidence>
<dbReference type="GO" id="GO:0016763">
    <property type="term" value="F:pentosyltransferase activity"/>
    <property type="evidence" value="ECO:0007669"/>
    <property type="project" value="TreeGrafter"/>
</dbReference>
<dbReference type="GO" id="GO:0008610">
    <property type="term" value="P:lipid biosynthetic process"/>
    <property type="evidence" value="ECO:0007669"/>
    <property type="project" value="UniProtKB-ARBA"/>
</dbReference>
<evidence type="ECO:0000256" key="8">
    <source>
        <dbReference type="SAM" id="Phobius"/>
    </source>
</evidence>
<keyword evidence="4" id="KW-0808">Transferase</keyword>